<organism evidence="1 2">
    <name type="scientific">Aquamicrobium soli</name>
    <dbReference type="NCBI Taxonomy" id="1811518"/>
    <lineage>
        <taxon>Bacteria</taxon>
        <taxon>Pseudomonadati</taxon>
        <taxon>Pseudomonadota</taxon>
        <taxon>Alphaproteobacteria</taxon>
        <taxon>Hyphomicrobiales</taxon>
        <taxon>Phyllobacteriaceae</taxon>
        <taxon>Aquamicrobium</taxon>
    </lineage>
</organism>
<keyword evidence="2" id="KW-1185">Reference proteome</keyword>
<gene>
    <name evidence="1" type="ORF">ACFOHJ_07255</name>
</gene>
<proteinExistence type="predicted"/>
<dbReference type="EMBL" id="JBHRTK010000009">
    <property type="protein sequence ID" value="MFC3206004.1"/>
    <property type="molecule type" value="Genomic_DNA"/>
</dbReference>
<dbReference type="Proteomes" id="UP001595583">
    <property type="component" value="Unassembled WGS sequence"/>
</dbReference>
<accession>A0ABV7K6U1</accession>
<evidence type="ECO:0000313" key="2">
    <source>
        <dbReference type="Proteomes" id="UP001595583"/>
    </source>
</evidence>
<name>A0ABV7K6U1_9HYPH</name>
<reference evidence="2" key="1">
    <citation type="journal article" date="2019" name="Int. J. Syst. Evol. Microbiol.">
        <title>The Global Catalogue of Microorganisms (GCM) 10K type strain sequencing project: providing services to taxonomists for standard genome sequencing and annotation.</title>
        <authorList>
            <consortium name="The Broad Institute Genomics Platform"/>
            <consortium name="The Broad Institute Genome Sequencing Center for Infectious Disease"/>
            <person name="Wu L."/>
            <person name="Ma J."/>
        </authorList>
    </citation>
    <scope>NUCLEOTIDE SEQUENCE [LARGE SCALE GENOMIC DNA]</scope>
    <source>
        <strain evidence="2">KCTC 52165</strain>
    </source>
</reference>
<protein>
    <submittedName>
        <fullName evidence="1">Uncharacterized protein</fullName>
    </submittedName>
</protein>
<sequence>MKQFYPVITFYEQAEVDLCCIEPYSFSDAAAPRQPWNRFRGTIDRHAH</sequence>
<evidence type="ECO:0000313" key="1">
    <source>
        <dbReference type="EMBL" id="MFC3206004.1"/>
    </source>
</evidence>
<dbReference type="RefSeq" id="WP_378219820.1">
    <property type="nucleotide sequence ID" value="NZ_JBHRTK010000009.1"/>
</dbReference>
<comment type="caution">
    <text evidence="1">The sequence shown here is derived from an EMBL/GenBank/DDBJ whole genome shotgun (WGS) entry which is preliminary data.</text>
</comment>